<dbReference type="EMBL" id="FZQA01000001">
    <property type="protein sequence ID" value="SNT67863.1"/>
    <property type="molecule type" value="Genomic_DNA"/>
</dbReference>
<dbReference type="AlphaFoldDB" id="A0A239PKL2"/>
<dbReference type="RefSeq" id="WP_089410864.1">
    <property type="nucleotide sequence ID" value="NZ_FZQA01000001.1"/>
</dbReference>
<evidence type="ECO:0000313" key="3">
    <source>
        <dbReference type="Proteomes" id="UP000198346"/>
    </source>
</evidence>
<dbReference type="InterPro" id="IPR030972">
    <property type="entry name" value="UrcA_uranyl"/>
</dbReference>
<keyword evidence="1" id="KW-0732">Signal</keyword>
<evidence type="ECO:0000313" key="2">
    <source>
        <dbReference type="EMBL" id="SNT67863.1"/>
    </source>
</evidence>
<sequence>MIRTSFFAIAAITALSSSALADVRVRFDRDALDDPAEVAALYERIEEAARKVCREARRDGVLGHYTLRGCVKDKIAEGVAAVDSPALTAYAEGSDAERRRLAAAN</sequence>
<keyword evidence="3" id="KW-1185">Reference proteome</keyword>
<evidence type="ECO:0000256" key="1">
    <source>
        <dbReference type="SAM" id="SignalP"/>
    </source>
</evidence>
<proteinExistence type="predicted"/>
<feature type="signal peptide" evidence="1">
    <location>
        <begin position="1"/>
        <end position="21"/>
    </location>
</feature>
<dbReference type="NCBIfam" id="TIGR04433">
    <property type="entry name" value="UrcA_uranyl"/>
    <property type="match status" value="1"/>
</dbReference>
<gene>
    <name evidence="2" type="ORF">SAMN06297382_0356</name>
</gene>
<organism evidence="2 3">
    <name type="scientific">Amphiplicatus metriothermophilus</name>
    <dbReference type="NCBI Taxonomy" id="1519374"/>
    <lineage>
        <taxon>Bacteria</taxon>
        <taxon>Pseudomonadati</taxon>
        <taxon>Pseudomonadota</taxon>
        <taxon>Alphaproteobacteria</taxon>
        <taxon>Parvularculales</taxon>
        <taxon>Parvularculaceae</taxon>
        <taxon>Amphiplicatus</taxon>
    </lineage>
</organism>
<dbReference type="Proteomes" id="UP000198346">
    <property type="component" value="Unassembled WGS sequence"/>
</dbReference>
<feature type="chain" id="PRO_5012534520" evidence="1">
    <location>
        <begin position="22"/>
        <end position="105"/>
    </location>
</feature>
<protein>
    <submittedName>
        <fullName evidence="2">UrcA family protein</fullName>
    </submittedName>
</protein>
<name>A0A239PKL2_9PROT</name>
<reference evidence="2 3" key="1">
    <citation type="submission" date="2017-07" db="EMBL/GenBank/DDBJ databases">
        <authorList>
            <person name="Sun Z.S."/>
            <person name="Albrecht U."/>
            <person name="Echele G."/>
            <person name="Lee C.C."/>
        </authorList>
    </citation>
    <scope>NUCLEOTIDE SEQUENCE [LARGE SCALE GENOMIC DNA]</scope>
    <source>
        <strain evidence="2 3">CGMCC 1.12710</strain>
    </source>
</reference>
<accession>A0A239PKL2</accession>